<evidence type="ECO:0000313" key="7">
    <source>
        <dbReference type="Proteomes" id="UP000272462"/>
    </source>
</evidence>
<dbReference type="InterPro" id="IPR004368">
    <property type="entry name" value="TIF_IF1"/>
</dbReference>
<name>A0A660HLA5_ZIZJU</name>
<dbReference type="Pfam" id="PF01176">
    <property type="entry name" value="eIF-1a"/>
    <property type="match status" value="1"/>
</dbReference>
<evidence type="ECO:0000259" key="5">
    <source>
        <dbReference type="PROSITE" id="PS50832"/>
    </source>
</evidence>
<evidence type="ECO:0000256" key="2">
    <source>
        <dbReference type="ARBA" id="ARBA00022540"/>
    </source>
</evidence>
<dbReference type="PANTHER" id="PTHR33370:SF1">
    <property type="entry name" value="TRANSLATION INITIATION FACTOR IF-1, CHLOROPLASTIC"/>
    <property type="match status" value="1"/>
</dbReference>
<keyword evidence="7" id="KW-1185">Reference proteome</keyword>
<dbReference type="RefSeq" id="WP_121463672.1">
    <property type="nucleotide sequence ID" value="NZ_CP025121.1"/>
</dbReference>
<dbReference type="GO" id="GO:0043022">
    <property type="term" value="F:ribosome binding"/>
    <property type="evidence" value="ECO:0007669"/>
    <property type="project" value="TreeGrafter"/>
</dbReference>
<dbReference type="GO" id="GO:0003743">
    <property type="term" value="F:translation initiation factor activity"/>
    <property type="evidence" value="ECO:0007669"/>
    <property type="project" value="UniProtKB-UniRule"/>
</dbReference>
<dbReference type="PROSITE" id="PS50832">
    <property type="entry name" value="S1_IF1_TYPE"/>
    <property type="match status" value="1"/>
</dbReference>
<dbReference type="AlphaFoldDB" id="A0A660HLA5"/>
<keyword evidence="3 4" id="KW-0648">Protein biosynthesis</keyword>
<dbReference type="InterPro" id="IPR006196">
    <property type="entry name" value="RNA-binding_domain_S1_IF1"/>
</dbReference>
<evidence type="ECO:0000256" key="4">
    <source>
        <dbReference type="PROSITE-ProRule" id="PRU00181"/>
    </source>
</evidence>
<accession>A0A660HLA5</accession>
<dbReference type="EMBL" id="CP025121">
    <property type="protein sequence ID" value="AYJ00940.1"/>
    <property type="molecule type" value="Genomic_DNA"/>
</dbReference>
<keyword evidence="2 4" id="KW-0396">Initiation factor</keyword>
<gene>
    <name evidence="6" type="ORF">CWO85_00040</name>
</gene>
<dbReference type="PANTHER" id="PTHR33370">
    <property type="entry name" value="TRANSLATION INITIATION FACTOR IF-1, CHLOROPLASTIC"/>
    <property type="match status" value="1"/>
</dbReference>
<reference evidence="6 7" key="1">
    <citation type="journal article" date="2018" name="BMC Genomics">
        <title>Comparative genome analysis of jujube witches'-broom Phytoplasma, an obligate pathogen that causes jujube witches'-broom disease.</title>
        <authorList>
            <person name="Wang J."/>
            <person name="Song L."/>
            <person name="Jiao Q."/>
            <person name="Yang S."/>
            <person name="Gao R."/>
            <person name="Lu X."/>
            <person name="Zhou G."/>
        </authorList>
    </citation>
    <scope>NUCLEOTIDE SEQUENCE [LARGE SCALE GENOMIC DNA]</scope>
    <source>
        <strain evidence="6">Jwb-nky</strain>
    </source>
</reference>
<evidence type="ECO:0000313" key="6">
    <source>
        <dbReference type="EMBL" id="AYJ00940.1"/>
    </source>
</evidence>
<protein>
    <submittedName>
        <fullName evidence="6">Translation initiation factor IF-1</fullName>
    </submittedName>
</protein>
<sequence length="81" mass="9307">MVDNKSSKTIDNNFSTDAIAVVVGKLPNARFKLRLLDQRIIEGFISGKIRTRRIHIQLGDKVKVDHSGRIIYRFLQKDNVK</sequence>
<dbReference type="GO" id="GO:0003723">
    <property type="term" value="F:RNA binding"/>
    <property type="evidence" value="ECO:0007669"/>
    <property type="project" value="InterPro"/>
</dbReference>
<dbReference type="OrthoDB" id="9803250at2"/>
<dbReference type="KEGG" id="pzi:CWO85_00040"/>
<dbReference type="GO" id="GO:0005829">
    <property type="term" value="C:cytosol"/>
    <property type="evidence" value="ECO:0007669"/>
    <property type="project" value="TreeGrafter"/>
</dbReference>
<evidence type="ECO:0000256" key="3">
    <source>
        <dbReference type="ARBA" id="ARBA00022917"/>
    </source>
</evidence>
<proteinExistence type="inferred from homology"/>
<dbReference type="SUPFAM" id="SSF50249">
    <property type="entry name" value="Nucleic acid-binding proteins"/>
    <property type="match status" value="1"/>
</dbReference>
<organism evidence="6 7">
    <name type="scientific">Ziziphus jujuba witches'-broom phytoplasma</name>
    <dbReference type="NCBI Taxonomy" id="135727"/>
    <lineage>
        <taxon>Bacteria</taxon>
        <taxon>Bacillati</taxon>
        <taxon>Mycoplasmatota</taxon>
        <taxon>Mollicutes</taxon>
        <taxon>Acholeplasmatales</taxon>
        <taxon>Acholeplasmataceae</taxon>
        <taxon>Candidatus Phytoplasma</taxon>
        <taxon>16SrV (Elm yellows group)</taxon>
    </lineage>
</organism>
<dbReference type="Proteomes" id="UP000272462">
    <property type="component" value="Chromosome"/>
</dbReference>
<dbReference type="InterPro" id="IPR012340">
    <property type="entry name" value="NA-bd_OB-fold"/>
</dbReference>
<dbReference type="Gene3D" id="2.40.50.140">
    <property type="entry name" value="Nucleic acid-binding proteins"/>
    <property type="match status" value="1"/>
</dbReference>
<feature type="domain" description="S1-like" evidence="5">
    <location>
        <begin position="6"/>
        <end position="75"/>
    </location>
</feature>
<comment type="similarity">
    <text evidence="1">Belongs to the IF-1 family.</text>
</comment>
<evidence type="ECO:0000256" key="1">
    <source>
        <dbReference type="ARBA" id="ARBA00010939"/>
    </source>
</evidence>